<evidence type="ECO:0000313" key="7">
    <source>
        <dbReference type="EMBL" id="SFP25543.1"/>
    </source>
</evidence>
<evidence type="ECO:0000256" key="2">
    <source>
        <dbReference type="ARBA" id="ARBA00008333"/>
    </source>
</evidence>
<dbReference type="EMBL" id="FOWX01000007">
    <property type="protein sequence ID" value="SFP25543.1"/>
    <property type="molecule type" value="Genomic_DNA"/>
</dbReference>
<proteinExistence type="inferred from homology"/>
<keyword evidence="3 6" id="KW-0812">Transmembrane</keyword>
<name>A0A1I5NUU8_9PSED</name>
<evidence type="ECO:0000256" key="1">
    <source>
        <dbReference type="ARBA" id="ARBA00004141"/>
    </source>
</evidence>
<dbReference type="RefSeq" id="WP_090499291.1">
    <property type="nucleotide sequence ID" value="NZ_FOWX01000007.1"/>
</dbReference>
<feature type="transmembrane region" description="Helical" evidence="6">
    <location>
        <begin position="71"/>
        <end position="90"/>
    </location>
</feature>
<comment type="similarity">
    <text evidence="2">Belongs to the oxidase-dependent Fe transporter (OFeT) (TC 9.A.10.1) family.</text>
</comment>
<keyword evidence="8" id="KW-1185">Reference proteome</keyword>
<dbReference type="OrthoDB" id="5294331at2"/>
<evidence type="ECO:0000256" key="4">
    <source>
        <dbReference type="ARBA" id="ARBA00022989"/>
    </source>
</evidence>
<dbReference type="AlphaFoldDB" id="A0A1I5NUU8"/>
<protein>
    <submittedName>
        <fullName evidence="7">High-affinity iron transporter</fullName>
    </submittedName>
</protein>
<feature type="transmembrane region" description="Helical" evidence="6">
    <location>
        <begin position="152"/>
        <end position="170"/>
    </location>
</feature>
<feature type="transmembrane region" description="Helical" evidence="6">
    <location>
        <begin position="6"/>
        <end position="25"/>
    </location>
</feature>
<comment type="subcellular location">
    <subcellularLocation>
        <location evidence="1">Membrane</location>
        <topology evidence="1">Multi-pass membrane protein</topology>
    </subcellularLocation>
</comment>
<dbReference type="Pfam" id="PF03239">
    <property type="entry name" value="FTR1"/>
    <property type="match status" value="1"/>
</dbReference>
<keyword evidence="5 6" id="KW-0472">Membrane</keyword>
<feature type="transmembrane region" description="Helical" evidence="6">
    <location>
        <begin position="182"/>
        <end position="202"/>
    </location>
</feature>
<reference evidence="8" key="1">
    <citation type="submission" date="2016-10" db="EMBL/GenBank/DDBJ databases">
        <authorList>
            <person name="Varghese N."/>
            <person name="Submissions S."/>
        </authorList>
    </citation>
    <scope>NUCLEOTIDE SEQUENCE [LARGE SCALE GENOMIC DNA]</scope>
    <source>
        <strain evidence="8">DSM 17834</strain>
    </source>
</reference>
<feature type="transmembrane region" description="Helical" evidence="6">
    <location>
        <begin position="254"/>
        <end position="272"/>
    </location>
</feature>
<feature type="transmembrane region" description="Helical" evidence="6">
    <location>
        <begin position="118"/>
        <end position="140"/>
    </location>
</feature>
<evidence type="ECO:0000256" key="5">
    <source>
        <dbReference type="ARBA" id="ARBA00023136"/>
    </source>
</evidence>
<gene>
    <name evidence="7" type="ORF">SAMN05216190_10792</name>
</gene>
<evidence type="ECO:0000313" key="8">
    <source>
        <dbReference type="Proteomes" id="UP000198784"/>
    </source>
</evidence>
<evidence type="ECO:0000256" key="3">
    <source>
        <dbReference type="ARBA" id="ARBA00022692"/>
    </source>
</evidence>
<dbReference type="GO" id="GO:0015093">
    <property type="term" value="F:ferrous iron transmembrane transporter activity"/>
    <property type="evidence" value="ECO:0007669"/>
    <property type="project" value="TreeGrafter"/>
</dbReference>
<dbReference type="Proteomes" id="UP000198784">
    <property type="component" value="Unassembled WGS sequence"/>
</dbReference>
<feature type="transmembrane region" description="Helical" evidence="6">
    <location>
        <begin position="37"/>
        <end position="59"/>
    </location>
</feature>
<dbReference type="GO" id="GO:0033573">
    <property type="term" value="C:high-affinity iron permease complex"/>
    <property type="evidence" value="ECO:0007669"/>
    <property type="project" value="InterPro"/>
</dbReference>
<dbReference type="STRING" id="289003.SAMN05216190_10792"/>
<keyword evidence="4 6" id="KW-1133">Transmembrane helix</keyword>
<dbReference type="InterPro" id="IPR004923">
    <property type="entry name" value="FTR1/Fip1/EfeU"/>
</dbReference>
<accession>A0A1I5NUU8</accession>
<sequence>MYQSLFVVWRESVEALLVIGILHAWISQQARPARARLYLWIGVALGLLLSGLLALTVLFAGEWLAGTAGEWFQATLVLLASLLILHMVGWMRQHGRTLGRDLREAVDNQLNRRNGLGLLLLAMLAVGREGSETVVFLYGLGMHKQGLELWRFALGGFLGLGLALLTFVLLQRGSRAISWRRFFALSEALLLLLGAALLVAGIDRVSGQLMAMDLPEYVYGWFGDALWDTSARLDDASGVGAVLASFAGYRAQPSVATVTALAGYWGLVGFWLRRLSATGLPNGSACPA</sequence>
<dbReference type="PANTHER" id="PTHR31632:SF2">
    <property type="entry name" value="PLASMA MEMBRANE IRON PERMEASE"/>
    <property type="match status" value="1"/>
</dbReference>
<organism evidence="7 8">
    <name type="scientific">Pseudomonas borbori</name>
    <dbReference type="NCBI Taxonomy" id="289003"/>
    <lineage>
        <taxon>Bacteria</taxon>
        <taxon>Pseudomonadati</taxon>
        <taxon>Pseudomonadota</taxon>
        <taxon>Gammaproteobacteria</taxon>
        <taxon>Pseudomonadales</taxon>
        <taxon>Pseudomonadaceae</taxon>
        <taxon>Pseudomonas</taxon>
    </lineage>
</organism>
<dbReference type="PANTHER" id="PTHR31632">
    <property type="entry name" value="IRON TRANSPORTER FTH1"/>
    <property type="match status" value="1"/>
</dbReference>
<evidence type="ECO:0000256" key="6">
    <source>
        <dbReference type="SAM" id="Phobius"/>
    </source>
</evidence>